<organism evidence="1 2">
    <name type="scientific">Blattamonas nauphoetae</name>
    <dbReference type="NCBI Taxonomy" id="2049346"/>
    <lineage>
        <taxon>Eukaryota</taxon>
        <taxon>Metamonada</taxon>
        <taxon>Preaxostyla</taxon>
        <taxon>Oxymonadida</taxon>
        <taxon>Blattamonas</taxon>
    </lineage>
</organism>
<evidence type="ECO:0000313" key="2">
    <source>
        <dbReference type="Proteomes" id="UP001281761"/>
    </source>
</evidence>
<protein>
    <submittedName>
        <fullName evidence="1">Uncharacterized protein</fullName>
    </submittedName>
</protein>
<keyword evidence="2" id="KW-1185">Reference proteome</keyword>
<accession>A0ABQ9XLG2</accession>
<gene>
    <name evidence="1" type="ORF">BLNAU_11726</name>
</gene>
<evidence type="ECO:0000313" key="1">
    <source>
        <dbReference type="EMBL" id="KAK2953263.1"/>
    </source>
</evidence>
<comment type="caution">
    <text evidence="1">The sequence shown here is derived from an EMBL/GenBank/DDBJ whole genome shotgun (WGS) entry which is preliminary data.</text>
</comment>
<dbReference type="EMBL" id="JARBJD010000093">
    <property type="protein sequence ID" value="KAK2953263.1"/>
    <property type="molecule type" value="Genomic_DNA"/>
</dbReference>
<reference evidence="1 2" key="1">
    <citation type="journal article" date="2022" name="bioRxiv">
        <title>Genomics of Preaxostyla Flagellates Illuminates Evolutionary Transitions and the Path Towards Mitochondrial Loss.</title>
        <authorList>
            <person name="Novak L.V.F."/>
            <person name="Treitli S.C."/>
            <person name="Pyrih J."/>
            <person name="Halakuc P."/>
            <person name="Pipaliya S.V."/>
            <person name="Vacek V."/>
            <person name="Brzon O."/>
            <person name="Soukal P."/>
            <person name="Eme L."/>
            <person name="Dacks J.B."/>
            <person name="Karnkowska A."/>
            <person name="Elias M."/>
            <person name="Hampl V."/>
        </authorList>
    </citation>
    <scope>NUCLEOTIDE SEQUENCE [LARGE SCALE GENOMIC DNA]</scope>
    <source>
        <strain evidence="1">NAU3</strain>
        <tissue evidence="1">Gut</tissue>
    </source>
</reference>
<proteinExistence type="predicted"/>
<name>A0ABQ9XLG2_9EUKA</name>
<sequence length="109" mass="12058">MQFIITPFKESRPLSAHTDPAPTFPLCDCEIHSELNSTSPLPHTIHIVPPPVDADGRLIDISRISILLLNPFVLPLPVNVPFISCPQPPPLLIPPTFYSRIAMSLRSTE</sequence>
<dbReference type="Proteomes" id="UP001281761">
    <property type="component" value="Unassembled WGS sequence"/>
</dbReference>